<comment type="caution">
    <text evidence="3">The sequence shown here is derived from an EMBL/GenBank/DDBJ whole genome shotgun (WGS) entry which is preliminary data.</text>
</comment>
<dbReference type="Gene3D" id="3.10.450.160">
    <property type="entry name" value="inner membrane protein cigr"/>
    <property type="match status" value="1"/>
</dbReference>
<proteinExistence type="predicted"/>
<accession>A0A5C5UCC0</accession>
<gene>
    <name evidence="3" type="ORF">FQY83_02610</name>
</gene>
<keyword evidence="2" id="KW-0732">Signal</keyword>
<reference evidence="3 4" key="1">
    <citation type="journal article" date="2008" name="Int. J. Syst. Evol. Microbiol.">
        <title>Luteimonas marina sp. nov., isolated from seawater.</title>
        <authorList>
            <person name="Baik K.S."/>
            <person name="Park S.C."/>
            <person name="Kim M.S."/>
            <person name="Kim E.M."/>
            <person name="Park C."/>
            <person name="Chun J."/>
            <person name="Seong C.N."/>
        </authorList>
    </citation>
    <scope>NUCLEOTIDE SEQUENCE [LARGE SCALE GENOMIC DNA]</scope>
    <source>
        <strain evidence="3 4">FR1330</strain>
    </source>
</reference>
<protein>
    <recommendedName>
        <fullName evidence="5">RcnB family protein</fullName>
    </recommendedName>
</protein>
<keyword evidence="4" id="KW-1185">Reference proteome</keyword>
<evidence type="ECO:0000256" key="1">
    <source>
        <dbReference type="SAM" id="MobiDB-lite"/>
    </source>
</evidence>
<feature type="region of interest" description="Disordered" evidence="1">
    <location>
        <begin position="30"/>
        <end position="54"/>
    </location>
</feature>
<evidence type="ECO:0000313" key="3">
    <source>
        <dbReference type="EMBL" id="TWT23549.1"/>
    </source>
</evidence>
<evidence type="ECO:0008006" key="5">
    <source>
        <dbReference type="Google" id="ProtNLM"/>
    </source>
</evidence>
<dbReference type="InterPro" id="IPR024572">
    <property type="entry name" value="RcnB"/>
</dbReference>
<evidence type="ECO:0000313" key="4">
    <source>
        <dbReference type="Proteomes" id="UP000319980"/>
    </source>
</evidence>
<feature type="compositionally biased region" description="Basic and acidic residues" evidence="1">
    <location>
        <begin position="34"/>
        <end position="54"/>
    </location>
</feature>
<dbReference type="EMBL" id="VOHK01000001">
    <property type="protein sequence ID" value="TWT23549.1"/>
    <property type="molecule type" value="Genomic_DNA"/>
</dbReference>
<sequence>MDPVPSSHEVAAMKRILLAAALATFAASAAGAVDARDHDRHERKAERDYWKERGKAEKRARKDYEKAEKAYWKAVREDRKAHRRWARGQHIPVEYRQSRYYINDYRAYGLAAPPAGYTYVRPHPQDDTYYMIELATGLVARILGN</sequence>
<dbReference type="AlphaFoldDB" id="A0A5C5UCC0"/>
<name>A0A5C5UCC0_9GAMM</name>
<dbReference type="Pfam" id="PF11776">
    <property type="entry name" value="RcnB"/>
    <property type="match status" value="1"/>
</dbReference>
<dbReference type="Proteomes" id="UP000319980">
    <property type="component" value="Unassembled WGS sequence"/>
</dbReference>
<organism evidence="3 4">
    <name type="scientific">Luteimonas marina</name>
    <dbReference type="NCBI Taxonomy" id="488485"/>
    <lineage>
        <taxon>Bacteria</taxon>
        <taxon>Pseudomonadati</taxon>
        <taxon>Pseudomonadota</taxon>
        <taxon>Gammaproteobacteria</taxon>
        <taxon>Lysobacterales</taxon>
        <taxon>Lysobacteraceae</taxon>
        <taxon>Luteimonas</taxon>
    </lineage>
</organism>
<feature type="signal peptide" evidence="2">
    <location>
        <begin position="1"/>
        <end position="29"/>
    </location>
</feature>
<feature type="chain" id="PRO_5022835284" description="RcnB family protein" evidence="2">
    <location>
        <begin position="30"/>
        <end position="145"/>
    </location>
</feature>
<evidence type="ECO:0000256" key="2">
    <source>
        <dbReference type="SAM" id="SignalP"/>
    </source>
</evidence>